<dbReference type="Pfam" id="PF00098">
    <property type="entry name" value="zf-CCHC"/>
    <property type="match status" value="3"/>
</dbReference>
<dbReference type="InterPro" id="IPR001878">
    <property type="entry name" value="Znf_CCHC"/>
</dbReference>
<evidence type="ECO:0000313" key="4">
    <source>
        <dbReference type="EMBL" id="GAA0141751.1"/>
    </source>
</evidence>
<dbReference type="InterPro" id="IPR036875">
    <property type="entry name" value="Znf_CCHC_sf"/>
</dbReference>
<evidence type="ECO:0000259" key="3">
    <source>
        <dbReference type="PROSITE" id="PS50158"/>
    </source>
</evidence>
<feature type="compositionally biased region" description="Basic and acidic residues" evidence="2">
    <location>
        <begin position="13"/>
        <end position="28"/>
    </location>
</feature>
<feature type="region of interest" description="Disordered" evidence="2">
    <location>
        <begin position="470"/>
        <end position="489"/>
    </location>
</feature>
<feature type="region of interest" description="Disordered" evidence="2">
    <location>
        <begin position="1"/>
        <end position="28"/>
    </location>
</feature>
<dbReference type="PANTHER" id="PTHR46978:SF1">
    <property type="entry name" value="ZINC KNUCKLE (CCHC-TYPE) FAMILY PROTEIN"/>
    <property type="match status" value="1"/>
</dbReference>
<dbReference type="PROSITE" id="PS50158">
    <property type="entry name" value="ZF_CCHC"/>
    <property type="match status" value="4"/>
</dbReference>
<dbReference type="SMART" id="SM00343">
    <property type="entry name" value="ZnF_C2HC"/>
    <property type="match status" value="6"/>
</dbReference>
<name>A0AAV3NRJ9_LITER</name>
<dbReference type="AlphaFoldDB" id="A0AAV3NRJ9"/>
<keyword evidence="1" id="KW-0479">Metal-binding</keyword>
<feature type="domain" description="CCHC-type" evidence="3">
    <location>
        <begin position="223"/>
        <end position="237"/>
    </location>
</feature>
<accession>A0AAV3NRJ9</accession>
<dbReference type="Gene3D" id="4.10.60.10">
    <property type="entry name" value="Zinc finger, CCHC-type"/>
    <property type="match status" value="3"/>
</dbReference>
<comment type="caution">
    <text evidence="4">The sequence shown here is derived from an EMBL/GenBank/DDBJ whole genome shotgun (WGS) entry which is preliminary data.</text>
</comment>
<dbReference type="SUPFAM" id="SSF57756">
    <property type="entry name" value="Retrovirus zinc finger-like domains"/>
    <property type="match status" value="3"/>
</dbReference>
<dbReference type="GO" id="GO:0003676">
    <property type="term" value="F:nucleic acid binding"/>
    <property type="evidence" value="ECO:0007669"/>
    <property type="project" value="InterPro"/>
</dbReference>
<gene>
    <name evidence="4" type="ORF">LIER_02821</name>
</gene>
<organism evidence="4 5">
    <name type="scientific">Lithospermum erythrorhizon</name>
    <name type="common">Purple gromwell</name>
    <name type="synonym">Lithospermum officinale var. erythrorhizon</name>
    <dbReference type="NCBI Taxonomy" id="34254"/>
    <lineage>
        <taxon>Eukaryota</taxon>
        <taxon>Viridiplantae</taxon>
        <taxon>Streptophyta</taxon>
        <taxon>Embryophyta</taxon>
        <taxon>Tracheophyta</taxon>
        <taxon>Spermatophyta</taxon>
        <taxon>Magnoliopsida</taxon>
        <taxon>eudicotyledons</taxon>
        <taxon>Gunneridae</taxon>
        <taxon>Pentapetalae</taxon>
        <taxon>asterids</taxon>
        <taxon>lamiids</taxon>
        <taxon>Boraginales</taxon>
        <taxon>Boraginaceae</taxon>
        <taxon>Boraginoideae</taxon>
        <taxon>Lithospermeae</taxon>
        <taxon>Lithospermum</taxon>
    </lineage>
</organism>
<keyword evidence="1" id="KW-0862">Zinc</keyword>
<feature type="compositionally biased region" description="Basic residues" evidence="2">
    <location>
        <begin position="1"/>
        <end position="12"/>
    </location>
</feature>
<feature type="domain" description="CCHC-type" evidence="3">
    <location>
        <begin position="301"/>
        <end position="314"/>
    </location>
</feature>
<reference evidence="4 5" key="1">
    <citation type="submission" date="2024-01" db="EMBL/GenBank/DDBJ databases">
        <title>The complete chloroplast genome sequence of Lithospermum erythrorhizon: insights into the phylogenetic relationship among Boraginaceae species and the maternal lineages of purple gromwells.</title>
        <authorList>
            <person name="Okada T."/>
            <person name="Watanabe K."/>
        </authorList>
    </citation>
    <scope>NUCLEOTIDE SEQUENCE [LARGE SCALE GENOMIC DNA]</scope>
</reference>
<keyword evidence="5" id="KW-1185">Reference proteome</keyword>
<sequence length="518" mass="58069">MGKRAKNMKRLKHDSETSSSPDKEEPKMIMRVADAGDDDDCDDNVEANEDLSLKIIEKAMQRQQNANQDDAAMDDGIAMITELRACNDNELKKKKKKNNTKKKSKEKEELSGSDLCDLDTNFKSFCGELFLEEQKEESEKVSEIDVIPASTDPVESSDNSVFRRLLRGPRYFDPPDSNWGTCYNCGEEGHVAVNCTAAKRVKPCFVCGSLDHNVKNCAKRKDCYICKKGGHIAKDCPGKNSGEPHTEKMCLKCGVAGHDMFSCRSSYCADDLKEIQCYVCRKFGHLCCVEYTDRGPAEISCYRCGQLGHTGLACIGFRTETSGAGTLSSCYRCGEEGHFARECASSTKVSKRNREPSTPKKNRYKENDYEARSVPNDLGKARKKKFHYDEGFTSASKSKHRGGWGTEDPGDFQEHGGWHGSAYTSKHRGGWTADDPGDFYDSGYKANGWRSPVTPNNWKTKNYGYAENNYSSSPSKRVQHHNFSNSGSYGSSKNYHHGFSASRFGNNNSDVSRRYYHW</sequence>
<evidence type="ECO:0000313" key="5">
    <source>
        <dbReference type="Proteomes" id="UP001454036"/>
    </source>
</evidence>
<evidence type="ECO:0000256" key="1">
    <source>
        <dbReference type="PROSITE-ProRule" id="PRU00047"/>
    </source>
</evidence>
<evidence type="ECO:0000256" key="2">
    <source>
        <dbReference type="SAM" id="MobiDB-lite"/>
    </source>
</evidence>
<dbReference type="GO" id="GO:0008270">
    <property type="term" value="F:zinc ion binding"/>
    <property type="evidence" value="ECO:0007669"/>
    <property type="project" value="UniProtKB-KW"/>
</dbReference>
<feature type="domain" description="CCHC-type" evidence="3">
    <location>
        <begin position="182"/>
        <end position="195"/>
    </location>
</feature>
<feature type="domain" description="CCHC-type" evidence="3">
    <location>
        <begin position="330"/>
        <end position="343"/>
    </location>
</feature>
<dbReference type="Proteomes" id="UP001454036">
    <property type="component" value="Unassembled WGS sequence"/>
</dbReference>
<proteinExistence type="predicted"/>
<keyword evidence="1" id="KW-0863">Zinc-finger</keyword>
<dbReference type="PANTHER" id="PTHR46978">
    <property type="entry name" value="ZINC KNUCKLE (CCHC-TYPE) FAMILY PROTEIN"/>
    <property type="match status" value="1"/>
</dbReference>
<dbReference type="EMBL" id="BAABME010000321">
    <property type="protein sequence ID" value="GAA0141751.1"/>
    <property type="molecule type" value="Genomic_DNA"/>
</dbReference>
<protein>
    <recommendedName>
        <fullName evidence="3">CCHC-type domain-containing protein</fullName>
    </recommendedName>
</protein>